<evidence type="ECO:0000256" key="11">
    <source>
        <dbReference type="ARBA" id="ARBA00022692"/>
    </source>
</evidence>
<dbReference type="RefSeq" id="WP_077277870.1">
    <property type="nucleotide sequence ID" value="NZ_MVBK01000021.1"/>
</dbReference>
<evidence type="ECO:0000256" key="3">
    <source>
        <dbReference type="ARBA" id="ARBA00005119"/>
    </source>
</evidence>
<feature type="transmembrane region" description="Helical" evidence="19">
    <location>
        <begin position="203"/>
        <end position="224"/>
    </location>
</feature>
<protein>
    <recommendedName>
        <fullName evidence="7 18">Phosphatidate cytidylyltransferase</fullName>
        <ecNumber evidence="6 18">2.7.7.41</ecNumber>
    </recommendedName>
</protein>
<evidence type="ECO:0000256" key="5">
    <source>
        <dbReference type="ARBA" id="ARBA00010185"/>
    </source>
</evidence>
<feature type="transmembrane region" description="Helical" evidence="19">
    <location>
        <begin position="113"/>
        <end position="132"/>
    </location>
</feature>
<evidence type="ECO:0000256" key="9">
    <source>
        <dbReference type="ARBA" id="ARBA00022516"/>
    </source>
</evidence>
<dbReference type="InterPro" id="IPR000374">
    <property type="entry name" value="PC_trans"/>
</dbReference>
<evidence type="ECO:0000256" key="12">
    <source>
        <dbReference type="ARBA" id="ARBA00022695"/>
    </source>
</evidence>
<evidence type="ECO:0000256" key="17">
    <source>
        <dbReference type="ARBA" id="ARBA00023264"/>
    </source>
</evidence>
<dbReference type="GO" id="GO:0004605">
    <property type="term" value="F:phosphatidate cytidylyltransferase activity"/>
    <property type="evidence" value="ECO:0007669"/>
    <property type="project" value="UniProtKB-EC"/>
</dbReference>
<dbReference type="PROSITE" id="PS01315">
    <property type="entry name" value="CDS"/>
    <property type="match status" value="1"/>
</dbReference>
<evidence type="ECO:0000256" key="15">
    <source>
        <dbReference type="ARBA" id="ARBA00023136"/>
    </source>
</evidence>
<keyword evidence="17" id="KW-1208">Phospholipid metabolism</keyword>
<accession>A0A1V3NQZ9</accession>
<dbReference type="AlphaFoldDB" id="A0A1V3NQZ9"/>
<keyword evidence="10 18" id="KW-0808">Transferase</keyword>
<evidence type="ECO:0000256" key="13">
    <source>
        <dbReference type="ARBA" id="ARBA00022989"/>
    </source>
</evidence>
<comment type="similarity">
    <text evidence="5 18">Belongs to the CDS family.</text>
</comment>
<evidence type="ECO:0000256" key="18">
    <source>
        <dbReference type="RuleBase" id="RU003938"/>
    </source>
</evidence>
<feature type="transmembrane region" description="Helical" evidence="19">
    <location>
        <begin position="138"/>
        <end position="157"/>
    </location>
</feature>
<comment type="subcellular location">
    <subcellularLocation>
        <location evidence="2">Cell membrane</location>
        <topology evidence="2">Multi-pass membrane protein</topology>
    </subcellularLocation>
</comment>
<dbReference type="OrthoDB" id="9799199at2"/>
<comment type="caution">
    <text evidence="20">The sequence shown here is derived from an EMBL/GenBank/DDBJ whole genome shotgun (WGS) entry which is preliminary data.</text>
</comment>
<evidence type="ECO:0000256" key="1">
    <source>
        <dbReference type="ARBA" id="ARBA00001698"/>
    </source>
</evidence>
<keyword evidence="16" id="KW-0594">Phospholipid biosynthesis</keyword>
<proteinExistence type="inferred from homology"/>
<keyword evidence="13 19" id="KW-1133">Transmembrane helix</keyword>
<feature type="transmembrane region" description="Helical" evidence="19">
    <location>
        <begin position="81"/>
        <end position="101"/>
    </location>
</feature>
<organism evidence="20 21">
    <name type="scientific">Thioalkalivibrio denitrificans</name>
    <dbReference type="NCBI Taxonomy" id="108003"/>
    <lineage>
        <taxon>Bacteria</taxon>
        <taxon>Pseudomonadati</taxon>
        <taxon>Pseudomonadota</taxon>
        <taxon>Gammaproteobacteria</taxon>
        <taxon>Chromatiales</taxon>
        <taxon>Ectothiorhodospiraceae</taxon>
        <taxon>Thioalkalivibrio</taxon>
    </lineage>
</organism>
<sequence>MSGLRQRVVTGAALAAGLLAAILLLPTALFLVLILLVLLLAAWEWTGLMGVDEKPVRLLYLGLCLVLGFVALDHALTMGRLWPVVAGVIWWALVLVLLAVYQPGIVGTGRHALKGVAGVMTLVPACVALLMLHAIQPAWLVFLFLLTACADSAAYFTGKRFGRSKLAPHISPGKTREGLFGALGVTLLLGLAGAWYFEVHLGLWFYFVALCLVTALLSVAGDLFESLMKREAGVKDSGEILPGHGGVMDRIDSVTAAAPVFLFGLLWAGILVR</sequence>
<comment type="pathway">
    <text evidence="4">Lipid metabolism.</text>
</comment>
<dbReference type="EC" id="2.7.7.41" evidence="6 18"/>
<comment type="pathway">
    <text evidence="3 18">Phospholipid metabolism; CDP-diacylglycerol biosynthesis; CDP-diacylglycerol from sn-glycerol 3-phosphate: step 3/3.</text>
</comment>
<evidence type="ECO:0000313" key="21">
    <source>
        <dbReference type="Proteomes" id="UP000189462"/>
    </source>
</evidence>
<dbReference type="Proteomes" id="UP000189462">
    <property type="component" value="Unassembled WGS sequence"/>
</dbReference>
<feature type="transmembrane region" description="Helical" evidence="19">
    <location>
        <begin position="12"/>
        <end position="43"/>
    </location>
</feature>
<dbReference type="GO" id="GO:0005886">
    <property type="term" value="C:plasma membrane"/>
    <property type="evidence" value="ECO:0007669"/>
    <property type="project" value="UniProtKB-SubCell"/>
</dbReference>
<dbReference type="UniPathway" id="UPA00557">
    <property type="reaction ID" value="UER00614"/>
</dbReference>
<evidence type="ECO:0000313" key="20">
    <source>
        <dbReference type="EMBL" id="OOG27176.1"/>
    </source>
</evidence>
<keyword evidence="9" id="KW-0444">Lipid biosynthesis</keyword>
<dbReference type="EMBL" id="MVBK01000021">
    <property type="protein sequence ID" value="OOG27176.1"/>
    <property type="molecule type" value="Genomic_DNA"/>
</dbReference>
<evidence type="ECO:0000256" key="14">
    <source>
        <dbReference type="ARBA" id="ARBA00023098"/>
    </source>
</evidence>
<comment type="catalytic activity">
    <reaction evidence="1 18">
        <text>a 1,2-diacyl-sn-glycero-3-phosphate + CTP + H(+) = a CDP-1,2-diacyl-sn-glycerol + diphosphate</text>
        <dbReference type="Rhea" id="RHEA:16229"/>
        <dbReference type="ChEBI" id="CHEBI:15378"/>
        <dbReference type="ChEBI" id="CHEBI:33019"/>
        <dbReference type="ChEBI" id="CHEBI:37563"/>
        <dbReference type="ChEBI" id="CHEBI:58332"/>
        <dbReference type="ChEBI" id="CHEBI:58608"/>
        <dbReference type="EC" id="2.7.7.41"/>
    </reaction>
</comment>
<gene>
    <name evidence="20" type="ORF">B1C78_04130</name>
</gene>
<reference evidence="20 21" key="1">
    <citation type="submission" date="2017-02" db="EMBL/GenBank/DDBJ databases">
        <title>Genomic diversity within the haloalkaliphilic genus Thioalkalivibrio.</title>
        <authorList>
            <person name="Ahn A.-C."/>
            <person name="Meier-Kolthoff J."/>
            <person name="Overmars L."/>
            <person name="Richter M."/>
            <person name="Woyke T."/>
            <person name="Sorokin D.Y."/>
            <person name="Muyzer G."/>
        </authorList>
    </citation>
    <scope>NUCLEOTIDE SEQUENCE [LARGE SCALE GENOMIC DNA]</scope>
    <source>
        <strain evidence="20 21">ALJD</strain>
    </source>
</reference>
<name>A0A1V3NQZ9_9GAMM</name>
<keyword evidence="12 18" id="KW-0548">Nucleotidyltransferase</keyword>
<dbReference type="PANTHER" id="PTHR46382:SF1">
    <property type="entry name" value="PHOSPHATIDATE CYTIDYLYLTRANSFERASE"/>
    <property type="match status" value="1"/>
</dbReference>
<dbReference type="GO" id="GO:0016024">
    <property type="term" value="P:CDP-diacylglycerol biosynthetic process"/>
    <property type="evidence" value="ECO:0007669"/>
    <property type="project" value="UniProtKB-UniPathway"/>
</dbReference>
<feature type="transmembrane region" description="Helical" evidence="19">
    <location>
        <begin position="55"/>
        <end position="75"/>
    </location>
</feature>
<keyword evidence="14" id="KW-0443">Lipid metabolism</keyword>
<evidence type="ECO:0000256" key="6">
    <source>
        <dbReference type="ARBA" id="ARBA00012487"/>
    </source>
</evidence>
<evidence type="ECO:0000256" key="8">
    <source>
        <dbReference type="ARBA" id="ARBA00022475"/>
    </source>
</evidence>
<dbReference type="PANTHER" id="PTHR46382">
    <property type="entry name" value="PHOSPHATIDATE CYTIDYLYLTRANSFERASE"/>
    <property type="match status" value="1"/>
</dbReference>
<keyword evidence="21" id="KW-1185">Reference proteome</keyword>
<feature type="transmembrane region" description="Helical" evidence="19">
    <location>
        <begin position="178"/>
        <end position="197"/>
    </location>
</feature>
<keyword evidence="15 19" id="KW-0472">Membrane</keyword>
<keyword evidence="8" id="KW-1003">Cell membrane</keyword>
<keyword evidence="11 18" id="KW-0812">Transmembrane</keyword>
<evidence type="ECO:0000256" key="7">
    <source>
        <dbReference type="ARBA" id="ARBA00019373"/>
    </source>
</evidence>
<evidence type="ECO:0000256" key="16">
    <source>
        <dbReference type="ARBA" id="ARBA00023209"/>
    </source>
</evidence>
<dbReference type="STRING" id="108003.B1C78_04130"/>
<evidence type="ECO:0000256" key="2">
    <source>
        <dbReference type="ARBA" id="ARBA00004651"/>
    </source>
</evidence>
<evidence type="ECO:0000256" key="10">
    <source>
        <dbReference type="ARBA" id="ARBA00022679"/>
    </source>
</evidence>
<evidence type="ECO:0000256" key="19">
    <source>
        <dbReference type="SAM" id="Phobius"/>
    </source>
</evidence>
<dbReference type="Pfam" id="PF01148">
    <property type="entry name" value="CTP_transf_1"/>
    <property type="match status" value="1"/>
</dbReference>
<evidence type="ECO:0000256" key="4">
    <source>
        <dbReference type="ARBA" id="ARBA00005189"/>
    </source>
</evidence>
<feature type="transmembrane region" description="Helical" evidence="19">
    <location>
        <begin position="254"/>
        <end position="272"/>
    </location>
</feature>